<name>A0AA36FGV2_OCTVU</name>
<accession>A0AA36FGV2</accession>
<dbReference type="AlphaFoldDB" id="A0AA36FGV2"/>
<sequence length="82" mass="9320">MLDKADSSRPERRSALIAHELSRLNIDIAALSEVCFADESGLKERDAGYTLFWSGKPSSEKRINIYATRCYEVFAVKDITYE</sequence>
<dbReference type="EMBL" id="OX597832">
    <property type="protein sequence ID" value="CAI9737122.1"/>
    <property type="molecule type" value="Genomic_DNA"/>
</dbReference>
<evidence type="ECO:0000313" key="2">
    <source>
        <dbReference type="Proteomes" id="UP001162480"/>
    </source>
</evidence>
<protein>
    <submittedName>
        <fullName evidence="1">Uncharacterized protein</fullName>
    </submittedName>
</protein>
<gene>
    <name evidence="1" type="ORF">OCTVUL_1B001373</name>
</gene>
<dbReference type="Proteomes" id="UP001162480">
    <property type="component" value="Chromosome 19"/>
</dbReference>
<proteinExistence type="predicted"/>
<reference evidence="1" key="1">
    <citation type="submission" date="2023-08" db="EMBL/GenBank/DDBJ databases">
        <authorList>
            <person name="Alioto T."/>
            <person name="Alioto T."/>
            <person name="Gomez Garrido J."/>
        </authorList>
    </citation>
    <scope>NUCLEOTIDE SEQUENCE</scope>
</reference>
<organism evidence="1 2">
    <name type="scientific">Octopus vulgaris</name>
    <name type="common">Common octopus</name>
    <dbReference type="NCBI Taxonomy" id="6645"/>
    <lineage>
        <taxon>Eukaryota</taxon>
        <taxon>Metazoa</taxon>
        <taxon>Spiralia</taxon>
        <taxon>Lophotrochozoa</taxon>
        <taxon>Mollusca</taxon>
        <taxon>Cephalopoda</taxon>
        <taxon>Coleoidea</taxon>
        <taxon>Octopodiformes</taxon>
        <taxon>Octopoda</taxon>
        <taxon>Incirrata</taxon>
        <taxon>Octopodidae</taxon>
        <taxon>Octopus</taxon>
    </lineage>
</organism>
<evidence type="ECO:0000313" key="1">
    <source>
        <dbReference type="EMBL" id="CAI9737122.1"/>
    </source>
</evidence>
<keyword evidence="2" id="KW-1185">Reference proteome</keyword>